<dbReference type="eggNOG" id="ENOG5031KSQ">
    <property type="taxonomic scope" value="Bacteria"/>
</dbReference>
<dbReference type="STRING" id="1115515.EV102420_11_00250"/>
<dbReference type="EMBL" id="BBMZ01000011">
    <property type="protein sequence ID" value="GAL58455.1"/>
    <property type="molecule type" value="Genomic_DNA"/>
</dbReference>
<dbReference type="OrthoDB" id="6628873at2"/>
<sequence>MTECLSIPCVKTTPKPFGVNVEWKWPDSSFWGSQLELQYLLADDRLVKEVISWPVTGLLISGRKAGERLQVRLRPVRADGTAREWRAGDWIDATTSTDVQDIVDHILEGINESQAFKRLVGQNLPPSGGYVTPQNYTIRVGNDENGRLCATGFGVAVENGKKQVKLHAEKFEVNMSGTLHLKDAVATAVELKTRLSDDMREAVIDAVRESDLFKALQASQDAQASAQVTLQQTINQVVTDAIRNAVKPGGLLYRP</sequence>
<evidence type="ECO:0000313" key="2">
    <source>
        <dbReference type="Proteomes" id="UP000029462"/>
    </source>
</evidence>
<organism evidence="1 2">
    <name type="scientific">Pseudescherichia vulneris NBRC 102420</name>
    <dbReference type="NCBI Taxonomy" id="1115515"/>
    <lineage>
        <taxon>Bacteria</taxon>
        <taxon>Pseudomonadati</taxon>
        <taxon>Pseudomonadota</taxon>
        <taxon>Gammaproteobacteria</taxon>
        <taxon>Enterobacterales</taxon>
        <taxon>Enterobacteriaceae</taxon>
        <taxon>Pseudescherichia</taxon>
    </lineage>
</organism>
<evidence type="ECO:0008006" key="3">
    <source>
        <dbReference type="Google" id="ProtNLM"/>
    </source>
</evidence>
<name>A0A090V0R3_PSEVU</name>
<dbReference type="AlphaFoldDB" id="A0A090V0R3"/>
<reference evidence="1 2" key="1">
    <citation type="submission" date="2014-09" db="EMBL/GenBank/DDBJ databases">
        <title>Whole genome shotgun sequence of Escherichia vulneris NBRC 102420.</title>
        <authorList>
            <person name="Yoshida Y."/>
            <person name="Hosoyama A."/>
            <person name="Tsuchikane K."/>
            <person name="Ohji S."/>
            <person name="Ichikawa N."/>
            <person name="Kimura A."/>
            <person name="Yamazoe A."/>
            <person name="Ezaki T."/>
            <person name="Fujita N."/>
        </authorList>
    </citation>
    <scope>NUCLEOTIDE SEQUENCE [LARGE SCALE GENOMIC DNA]</scope>
    <source>
        <strain evidence="1 2">NBRC 102420</strain>
    </source>
</reference>
<accession>A0A090V0R3</accession>
<proteinExistence type="predicted"/>
<keyword evidence="2" id="KW-1185">Reference proteome</keyword>
<comment type="caution">
    <text evidence="1">The sequence shown here is derived from an EMBL/GenBank/DDBJ whole genome shotgun (WGS) entry which is preliminary data.</text>
</comment>
<dbReference type="RefSeq" id="WP_052512351.1">
    <property type="nucleotide sequence ID" value="NZ_BBMZ01000011.1"/>
</dbReference>
<dbReference type="GeneID" id="88815451"/>
<protein>
    <recommendedName>
        <fullName evidence="3">DUF1983 domain-containing protein</fullName>
    </recommendedName>
</protein>
<dbReference type="Proteomes" id="UP000029462">
    <property type="component" value="Unassembled WGS sequence"/>
</dbReference>
<evidence type="ECO:0000313" key="1">
    <source>
        <dbReference type="EMBL" id="GAL58455.1"/>
    </source>
</evidence>
<gene>
    <name evidence="1" type="ORF">EV102420_11_00250</name>
</gene>